<feature type="binding site" evidence="9">
    <location>
        <position position="127"/>
    </location>
    <ligand>
        <name>(2S)-2-hydroxy-3-oxobutyl phosphate</name>
        <dbReference type="ChEBI" id="CHEBI:58830"/>
    </ligand>
</feature>
<dbReference type="PANTHER" id="PTHR21058">
    <property type="entry name" value="6,7-DIMETHYL-8-RIBITYLLUMAZINE SYNTHASE DMRL SYNTHASE LUMAZINE SYNTHASE"/>
    <property type="match status" value="1"/>
</dbReference>
<dbReference type="GO" id="GO:0005829">
    <property type="term" value="C:cytosol"/>
    <property type="evidence" value="ECO:0007669"/>
    <property type="project" value="TreeGrafter"/>
</dbReference>
<dbReference type="PANTHER" id="PTHR21058:SF0">
    <property type="entry name" value="6,7-DIMETHYL-8-RIBITYLLUMAZINE SYNTHASE"/>
    <property type="match status" value="1"/>
</dbReference>
<dbReference type="SUPFAM" id="SSF52121">
    <property type="entry name" value="Lumazine synthase"/>
    <property type="match status" value="1"/>
</dbReference>
<dbReference type="STRING" id="886293.Sinac_5358"/>
<feature type="binding site" evidence="9">
    <location>
        <position position="22"/>
    </location>
    <ligand>
        <name>5-amino-6-(D-ribitylamino)uracil</name>
        <dbReference type="ChEBI" id="CHEBI:15934"/>
    </ligand>
</feature>
<sequence length="172" mass="17978">MTIFAGDFSPPTGRFAIVVARFNSLVTEALLAGCRDGLVRHGVPDENLDVAWVPGSFEIPLVARRLAESGRYVAVICLGCIIRGETGHYDHVAGQTSSGILQAGLTTGIPVIFGVLTTESVEQAFDRAGLKAGNKGAEAALSAIEMVNLLGKISPAGNPSLRRDDSSQGKLT</sequence>
<feature type="binding site" evidence="9">
    <location>
        <begin position="80"/>
        <end position="82"/>
    </location>
    <ligand>
        <name>5-amino-6-(D-ribitylamino)uracil</name>
        <dbReference type="ChEBI" id="CHEBI:15934"/>
    </ligand>
</feature>
<gene>
    <name evidence="9" type="primary">ribH</name>
    <name evidence="10" type="ordered locus">Sinac_5358</name>
</gene>
<dbReference type="eggNOG" id="COG0054">
    <property type="taxonomic scope" value="Bacteria"/>
</dbReference>
<dbReference type="Pfam" id="PF00885">
    <property type="entry name" value="DMRL_synthase"/>
    <property type="match status" value="1"/>
</dbReference>
<name>L0DKX2_SINAD</name>
<dbReference type="HAMAP" id="MF_00178">
    <property type="entry name" value="Lumazine_synth"/>
    <property type="match status" value="1"/>
</dbReference>
<dbReference type="KEGG" id="saci:Sinac_5358"/>
<protein>
    <recommendedName>
        <fullName evidence="8 9">6,7-dimethyl-8-ribityllumazine synthase</fullName>
        <shortName evidence="9">DMRL synthase</shortName>
        <shortName evidence="9">LS</shortName>
        <shortName evidence="9">Lumazine synthase</shortName>
        <ecNumber evidence="3 9">2.5.1.78</ecNumber>
    </recommendedName>
</protein>
<dbReference type="RefSeq" id="WP_015248611.1">
    <property type="nucleotide sequence ID" value="NC_019892.1"/>
</dbReference>
<dbReference type="InterPro" id="IPR034964">
    <property type="entry name" value="LS"/>
</dbReference>
<dbReference type="Proteomes" id="UP000010798">
    <property type="component" value="Chromosome"/>
</dbReference>
<comment type="function">
    <text evidence="7 9">Catalyzes the formation of 6,7-dimethyl-8-ribityllumazine by condensation of 5-amino-6-(D-ribitylamino)uracil with 3,4-dihydroxy-2-butanone 4-phosphate. This is the penultimate step in the biosynthesis of riboflavin.</text>
</comment>
<evidence type="ECO:0000256" key="8">
    <source>
        <dbReference type="ARBA" id="ARBA00072606"/>
    </source>
</evidence>
<evidence type="ECO:0000256" key="9">
    <source>
        <dbReference type="HAMAP-Rule" id="MF_00178"/>
    </source>
</evidence>
<evidence type="ECO:0000256" key="2">
    <source>
        <dbReference type="ARBA" id="ARBA00007424"/>
    </source>
</evidence>
<dbReference type="GO" id="GO:0009231">
    <property type="term" value="P:riboflavin biosynthetic process"/>
    <property type="evidence" value="ECO:0007669"/>
    <property type="project" value="UniProtKB-UniRule"/>
</dbReference>
<dbReference type="OrthoDB" id="9809709at2"/>
<reference evidence="10 11" key="1">
    <citation type="submission" date="2012-02" db="EMBL/GenBank/DDBJ databases">
        <title>Complete sequence of chromosome of Singulisphaera acidiphila DSM 18658.</title>
        <authorList>
            <consortium name="US DOE Joint Genome Institute (JGI-PGF)"/>
            <person name="Lucas S."/>
            <person name="Copeland A."/>
            <person name="Lapidus A."/>
            <person name="Glavina del Rio T."/>
            <person name="Dalin E."/>
            <person name="Tice H."/>
            <person name="Bruce D."/>
            <person name="Goodwin L."/>
            <person name="Pitluck S."/>
            <person name="Peters L."/>
            <person name="Ovchinnikova G."/>
            <person name="Chertkov O."/>
            <person name="Kyrpides N."/>
            <person name="Mavromatis K."/>
            <person name="Ivanova N."/>
            <person name="Brettin T."/>
            <person name="Detter J.C."/>
            <person name="Han C."/>
            <person name="Larimer F."/>
            <person name="Land M."/>
            <person name="Hauser L."/>
            <person name="Markowitz V."/>
            <person name="Cheng J.-F."/>
            <person name="Hugenholtz P."/>
            <person name="Woyke T."/>
            <person name="Wu D."/>
            <person name="Tindall B."/>
            <person name="Pomrenke H."/>
            <person name="Brambilla E."/>
            <person name="Klenk H.-P."/>
            <person name="Eisen J.A."/>
        </authorList>
    </citation>
    <scope>NUCLEOTIDE SEQUENCE [LARGE SCALE GENOMIC DNA]</scope>
    <source>
        <strain evidence="11">ATCC BAA-1392 / DSM 18658 / VKM B-2454 / MOB10</strain>
    </source>
</reference>
<dbReference type="HOGENOM" id="CLU_089358_1_1_0"/>
<evidence type="ECO:0000313" key="10">
    <source>
        <dbReference type="EMBL" id="AGA29508.1"/>
    </source>
</evidence>
<dbReference type="GO" id="GO:0009349">
    <property type="term" value="C:riboflavin synthase complex"/>
    <property type="evidence" value="ECO:0007669"/>
    <property type="project" value="UniProtKB-UniRule"/>
</dbReference>
<dbReference type="GO" id="GO:0000906">
    <property type="term" value="F:6,7-dimethyl-8-ribityllumazine synthase activity"/>
    <property type="evidence" value="ECO:0007669"/>
    <property type="project" value="UniProtKB-UniRule"/>
</dbReference>
<feature type="binding site" evidence="9">
    <location>
        <begin position="85"/>
        <end position="86"/>
    </location>
    <ligand>
        <name>(2S)-2-hydroxy-3-oxobutyl phosphate</name>
        <dbReference type="ChEBI" id="CHEBI:58830"/>
    </ligand>
</feature>
<evidence type="ECO:0000313" key="11">
    <source>
        <dbReference type="Proteomes" id="UP000010798"/>
    </source>
</evidence>
<proteinExistence type="inferred from homology"/>
<dbReference type="InterPro" id="IPR002180">
    <property type="entry name" value="LS/RS"/>
</dbReference>
<comment type="catalytic activity">
    <reaction evidence="6 9">
        <text>(2S)-2-hydroxy-3-oxobutyl phosphate + 5-amino-6-(D-ribitylamino)uracil = 6,7-dimethyl-8-(1-D-ribityl)lumazine + phosphate + 2 H2O + H(+)</text>
        <dbReference type="Rhea" id="RHEA:26152"/>
        <dbReference type="ChEBI" id="CHEBI:15377"/>
        <dbReference type="ChEBI" id="CHEBI:15378"/>
        <dbReference type="ChEBI" id="CHEBI:15934"/>
        <dbReference type="ChEBI" id="CHEBI:43474"/>
        <dbReference type="ChEBI" id="CHEBI:58201"/>
        <dbReference type="ChEBI" id="CHEBI:58830"/>
        <dbReference type="EC" id="2.5.1.78"/>
    </reaction>
</comment>
<dbReference type="InterPro" id="IPR036467">
    <property type="entry name" value="LS/RS_sf"/>
</dbReference>
<evidence type="ECO:0000256" key="5">
    <source>
        <dbReference type="ARBA" id="ARBA00022679"/>
    </source>
</evidence>
<keyword evidence="5 9" id="KW-0808">Transferase</keyword>
<evidence type="ECO:0000256" key="6">
    <source>
        <dbReference type="ARBA" id="ARBA00048785"/>
    </source>
</evidence>
<dbReference type="AlphaFoldDB" id="L0DKX2"/>
<dbReference type="NCBIfam" id="NF000812">
    <property type="entry name" value="PRK00061.1-4"/>
    <property type="match status" value="1"/>
</dbReference>
<dbReference type="EC" id="2.5.1.78" evidence="3 9"/>
<comment type="similarity">
    <text evidence="2 9">Belongs to the DMRL synthase family.</text>
</comment>
<dbReference type="EMBL" id="CP003364">
    <property type="protein sequence ID" value="AGA29508.1"/>
    <property type="molecule type" value="Genomic_DNA"/>
</dbReference>
<evidence type="ECO:0000256" key="7">
    <source>
        <dbReference type="ARBA" id="ARBA00058151"/>
    </source>
</evidence>
<keyword evidence="4 9" id="KW-0686">Riboflavin biosynthesis</keyword>
<comment type="pathway">
    <text evidence="1 9">Cofactor biosynthesis; riboflavin biosynthesis; riboflavin from 2-hydroxy-3-oxobutyl phosphate and 5-amino-6-(D-ribitylamino)uracil: step 1/2.</text>
</comment>
<dbReference type="UniPathway" id="UPA00275">
    <property type="reaction ID" value="UER00404"/>
</dbReference>
<feature type="active site" description="Proton donor" evidence="9">
    <location>
        <position position="88"/>
    </location>
</feature>
<accession>L0DKX2</accession>
<dbReference type="CDD" id="cd09209">
    <property type="entry name" value="Lumazine_synthase-I"/>
    <property type="match status" value="1"/>
</dbReference>
<organism evidence="10 11">
    <name type="scientific">Singulisphaera acidiphila (strain ATCC BAA-1392 / DSM 18658 / VKM B-2454 / MOB10)</name>
    <dbReference type="NCBI Taxonomy" id="886293"/>
    <lineage>
        <taxon>Bacteria</taxon>
        <taxon>Pseudomonadati</taxon>
        <taxon>Planctomycetota</taxon>
        <taxon>Planctomycetia</taxon>
        <taxon>Isosphaerales</taxon>
        <taxon>Isosphaeraceae</taxon>
        <taxon>Singulisphaera</taxon>
    </lineage>
</organism>
<feature type="binding site" evidence="9">
    <location>
        <begin position="56"/>
        <end position="58"/>
    </location>
    <ligand>
        <name>5-amino-6-(D-ribitylamino)uracil</name>
        <dbReference type="ChEBI" id="CHEBI:15934"/>
    </ligand>
</feature>
<dbReference type="NCBIfam" id="TIGR00114">
    <property type="entry name" value="lumazine-synth"/>
    <property type="match status" value="1"/>
</dbReference>
<evidence type="ECO:0000256" key="3">
    <source>
        <dbReference type="ARBA" id="ARBA00012664"/>
    </source>
</evidence>
<dbReference type="FunFam" id="3.40.50.960:FF:000001">
    <property type="entry name" value="6,7-dimethyl-8-ribityllumazine synthase"/>
    <property type="match status" value="1"/>
</dbReference>
<evidence type="ECO:0000256" key="1">
    <source>
        <dbReference type="ARBA" id="ARBA00004917"/>
    </source>
</evidence>
<keyword evidence="11" id="KW-1185">Reference proteome</keyword>
<feature type="binding site" evidence="9">
    <location>
        <position position="113"/>
    </location>
    <ligand>
        <name>5-amino-6-(D-ribitylamino)uracil</name>
        <dbReference type="ChEBI" id="CHEBI:15934"/>
    </ligand>
</feature>
<evidence type="ECO:0000256" key="4">
    <source>
        <dbReference type="ARBA" id="ARBA00022619"/>
    </source>
</evidence>
<dbReference type="Gene3D" id="3.40.50.960">
    <property type="entry name" value="Lumazine/riboflavin synthase"/>
    <property type="match status" value="1"/>
</dbReference>